<evidence type="ECO:0000313" key="9">
    <source>
        <dbReference type="EMBL" id="CAE0420943.1"/>
    </source>
</evidence>
<dbReference type="GO" id="GO:0005344">
    <property type="term" value="F:oxygen carrier activity"/>
    <property type="evidence" value="ECO:0007669"/>
    <property type="project" value="UniProtKB-KW"/>
</dbReference>
<evidence type="ECO:0000256" key="2">
    <source>
        <dbReference type="ARBA" id="ARBA00022617"/>
    </source>
</evidence>
<dbReference type="SUPFAM" id="SSF46458">
    <property type="entry name" value="Globin-like"/>
    <property type="match status" value="1"/>
</dbReference>
<keyword evidence="5" id="KW-0408">Iron</keyword>
<dbReference type="Pfam" id="PF00042">
    <property type="entry name" value="Globin"/>
    <property type="match status" value="1"/>
</dbReference>
<name>A0A7S3LEG7_9STRA</name>
<dbReference type="PANTHER" id="PTHR46458:SF1">
    <property type="entry name" value="GEO09476P1"/>
    <property type="match status" value="1"/>
</dbReference>
<evidence type="ECO:0000256" key="5">
    <source>
        <dbReference type="ARBA" id="ARBA00023004"/>
    </source>
</evidence>
<dbReference type="InterPro" id="IPR009050">
    <property type="entry name" value="Globin-like_sf"/>
</dbReference>
<dbReference type="PROSITE" id="PS01033">
    <property type="entry name" value="GLOBIN"/>
    <property type="match status" value="1"/>
</dbReference>
<evidence type="ECO:0000256" key="1">
    <source>
        <dbReference type="ARBA" id="ARBA00022448"/>
    </source>
</evidence>
<feature type="compositionally biased region" description="Basic and acidic residues" evidence="7">
    <location>
        <begin position="251"/>
        <end position="264"/>
    </location>
</feature>
<dbReference type="PANTHER" id="PTHR46458">
    <property type="entry name" value="BLR2807 PROTEIN"/>
    <property type="match status" value="1"/>
</dbReference>
<dbReference type="CDD" id="cd01040">
    <property type="entry name" value="Mb-like"/>
    <property type="match status" value="1"/>
</dbReference>
<dbReference type="InterPro" id="IPR044399">
    <property type="entry name" value="Mb-like_M"/>
</dbReference>
<comment type="similarity">
    <text evidence="6">Belongs to the globin family.</text>
</comment>
<dbReference type="InterPro" id="IPR050532">
    <property type="entry name" value="Globin-like_OT"/>
</dbReference>
<organism evidence="9">
    <name type="scientific">Amphora coffeiformis</name>
    <dbReference type="NCBI Taxonomy" id="265554"/>
    <lineage>
        <taxon>Eukaryota</taxon>
        <taxon>Sar</taxon>
        <taxon>Stramenopiles</taxon>
        <taxon>Ochrophyta</taxon>
        <taxon>Bacillariophyta</taxon>
        <taxon>Bacillariophyceae</taxon>
        <taxon>Bacillariophycidae</taxon>
        <taxon>Thalassiophysales</taxon>
        <taxon>Catenulaceae</taxon>
        <taxon>Amphora</taxon>
    </lineage>
</organism>
<evidence type="ECO:0000256" key="4">
    <source>
        <dbReference type="ARBA" id="ARBA00022723"/>
    </source>
</evidence>
<keyword evidence="1 6" id="KW-0813">Transport</keyword>
<keyword evidence="3 6" id="KW-0561">Oxygen transport</keyword>
<dbReference type="GO" id="GO:0019825">
    <property type="term" value="F:oxygen binding"/>
    <property type="evidence" value="ECO:0007669"/>
    <property type="project" value="InterPro"/>
</dbReference>
<sequence>MMEIYIFAIERAADTWAAIRQIPDYNLVVGRALFQNLFALDPRALSLYRFGSAAKSTTSGSSDNALKTIFESPAFERHTTAVVAMLGAVLGLMQGDEDGLSDLAENFKSLGKRHVSYGVNQLHYSILETALLRTLQGILPASDWTEDARKGWAAVVKFITKGMQAGATSYNIEIANDKTHNELSEHRPRSERKLRIQVLHSHQGSSDRHSKTAVPNKDLRLPVLPHEEHMPYARSQSLVDSRHGKIKCKDHLRMPTWPRDHDDQNLPPRLPRRLSDPYPACRGILTTQEHDVAPMLPRRNTESTLDESSSSEDSNSPTGTSKETANESSNKVSIPSIVCAWGGASLE</sequence>
<dbReference type="InterPro" id="IPR000971">
    <property type="entry name" value="Globin"/>
</dbReference>
<keyword evidence="4" id="KW-0479">Metal-binding</keyword>
<dbReference type="Gene3D" id="1.10.490.10">
    <property type="entry name" value="Globins"/>
    <property type="match status" value="1"/>
</dbReference>
<dbReference type="InterPro" id="IPR012292">
    <property type="entry name" value="Globin/Proto"/>
</dbReference>
<evidence type="ECO:0000259" key="8">
    <source>
        <dbReference type="PROSITE" id="PS01033"/>
    </source>
</evidence>
<reference evidence="9" key="1">
    <citation type="submission" date="2021-01" db="EMBL/GenBank/DDBJ databases">
        <authorList>
            <person name="Corre E."/>
            <person name="Pelletier E."/>
            <person name="Niang G."/>
            <person name="Scheremetjew M."/>
            <person name="Finn R."/>
            <person name="Kale V."/>
            <person name="Holt S."/>
            <person name="Cochrane G."/>
            <person name="Meng A."/>
            <person name="Brown T."/>
            <person name="Cohen L."/>
        </authorList>
    </citation>
    <scope>NUCLEOTIDE SEQUENCE</scope>
    <source>
        <strain evidence="9">CCMP127</strain>
    </source>
</reference>
<feature type="compositionally biased region" description="Polar residues" evidence="7">
    <location>
        <begin position="322"/>
        <end position="333"/>
    </location>
</feature>
<proteinExistence type="inferred from homology"/>
<protein>
    <recommendedName>
        <fullName evidence="8">Globin domain-containing protein</fullName>
    </recommendedName>
</protein>
<dbReference type="GO" id="GO:0020037">
    <property type="term" value="F:heme binding"/>
    <property type="evidence" value="ECO:0007669"/>
    <property type="project" value="InterPro"/>
</dbReference>
<dbReference type="AlphaFoldDB" id="A0A7S3LEG7"/>
<feature type="region of interest" description="Disordered" evidence="7">
    <location>
        <begin position="251"/>
        <end position="334"/>
    </location>
</feature>
<gene>
    <name evidence="9" type="ORF">ACOF00016_LOCUS17604</name>
</gene>
<evidence type="ECO:0000256" key="6">
    <source>
        <dbReference type="RuleBase" id="RU000356"/>
    </source>
</evidence>
<evidence type="ECO:0000256" key="7">
    <source>
        <dbReference type="SAM" id="MobiDB-lite"/>
    </source>
</evidence>
<keyword evidence="2 6" id="KW-0349">Heme</keyword>
<dbReference type="GO" id="GO:0046872">
    <property type="term" value="F:metal ion binding"/>
    <property type="evidence" value="ECO:0007669"/>
    <property type="project" value="UniProtKB-KW"/>
</dbReference>
<accession>A0A7S3LEG7</accession>
<evidence type="ECO:0000256" key="3">
    <source>
        <dbReference type="ARBA" id="ARBA00022621"/>
    </source>
</evidence>
<feature type="compositionally biased region" description="Low complexity" evidence="7">
    <location>
        <begin position="302"/>
        <end position="321"/>
    </location>
</feature>
<dbReference type="EMBL" id="HBIM01023801">
    <property type="protein sequence ID" value="CAE0420943.1"/>
    <property type="molecule type" value="Transcribed_RNA"/>
</dbReference>
<feature type="domain" description="Globin" evidence="8">
    <location>
        <begin position="1"/>
        <end position="168"/>
    </location>
</feature>